<dbReference type="OrthoDB" id="9797500at2"/>
<dbReference type="EMBL" id="CP031124">
    <property type="protein sequence ID" value="AXF85452.1"/>
    <property type="molecule type" value="Genomic_DNA"/>
</dbReference>
<dbReference type="AlphaFoldDB" id="A0A345DAR4"/>
<dbReference type="SFLD" id="SFLDG00358">
    <property type="entry name" value="Main_(cytGST)"/>
    <property type="match status" value="1"/>
</dbReference>
<dbReference type="CDD" id="cd00299">
    <property type="entry name" value="GST_C_family"/>
    <property type="match status" value="1"/>
</dbReference>
<feature type="domain" description="GST C-terminal" evidence="2">
    <location>
        <begin position="91"/>
        <end position="221"/>
    </location>
</feature>
<dbReference type="Pfam" id="PF00043">
    <property type="entry name" value="GST_C"/>
    <property type="match status" value="1"/>
</dbReference>
<protein>
    <submittedName>
        <fullName evidence="3">Stringent starvation protein A</fullName>
    </submittedName>
</protein>
<dbReference type="Proteomes" id="UP000252182">
    <property type="component" value="Chromosome"/>
</dbReference>
<feature type="domain" description="GST N-terminal" evidence="1">
    <location>
        <begin position="2"/>
        <end position="86"/>
    </location>
</feature>
<sequence>MNKLKLYSGPLSMFGAKVEIAVREKGIEFDLVMVPFDFERGYTPKHPEVLRINPKWQVPVLIDEGVQLFDSTQIFEYLEDRWPEQPLWPHSIAARAEARKQEHCSDEVFFPHVIRLMGMRANPDPVEAQEWKNATAAIEAYYLGMEQWLQDHEYIAGQFSYADIAFYMAQFFAARHTVPLTAQHPRLLAWRGRMIDRPAVRLVVTAMADYLRSQGQMVPQLGDQAT</sequence>
<dbReference type="CDD" id="cd00570">
    <property type="entry name" value="GST_N_family"/>
    <property type="match status" value="1"/>
</dbReference>
<evidence type="ECO:0000313" key="4">
    <source>
        <dbReference type="Proteomes" id="UP000252182"/>
    </source>
</evidence>
<evidence type="ECO:0000259" key="2">
    <source>
        <dbReference type="PROSITE" id="PS50405"/>
    </source>
</evidence>
<dbReference type="PROSITE" id="PS50404">
    <property type="entry name" value="GST_NTER"/>
    <property type="match status" value="1"/>
</dbReference>
<dbReference type="Gene3D" id="3.40.30.10">
    <property type="entry name" value="Glutaredoxin"/>
    <property type="match status" value="1"/>
</dbReference>
<dbReference type="RefSeq" id="WP_114562648.1">
    <property type="nucleotide sequence ID" value="NZ_CP031124.1"/>
</dbReference>
<dbReference type="PANTHER" id="PTHR44051:SF8">
    <property type="entry name" value="GLUTATHIONE S-TRANSFERASE GSTA"/>
    <property type="match status" value="1"/>
</dbReference>
<dbReference type="Gene3D" id="1.20.1050.10">
    <property type="match status" value="1"/>
</dbReference>
<proteinExistence type="predicted"/>
<reference evidence="4" key="1">
    <citation type="submission" date="2018-07" db="EMBL/GenBank/DDBJ databases">
        <authorList>
            <person name="Kim H."/>
        </authorList>
    </citation>
    <scope>NUCLEOTIDE SEQUENCE [LARGE SCALE GENOMIC DNA]</scope>
    <source>
        <strain evidence="4">F02</strain>
    </source>
</reference>
<dbReference type="SUPFAM" id="SSF52833">
    <property type="entry name" value="Thioredoxin-like"/>
    <property type="match status" value="1"/>
</dbReference>
<evidence type="ECO:0000259" key="1">
    <source>
        <dbReference type="PROSITE" id="PS50404"/>
    </source>
</evidence>
<dbReference type="PROSITE" id="PS50405">
    <property type="entry name" value="GST_CTER"/>
    <property type="match status" value="1"/>
</dbReference>
<dbReference type="SFLD" id="SFLDS00019">
    <property type="entry name" value="Glutathione_Transferase_(cytos"/>
    <property type="match status" value="1"/>
</dbReference>
<dbReference type="InterPro" id="IPR040079">
    <property type="entry name" value="Glutathione_S-Trfase"/>
</dbReference>
<dbReference type="InterPro" id="IPR004046">
    <property type="entry name" value="GST_C"/>
</dbReference>
<dbReference type="SUPFAM" id="SSF47616">
    <property type="entry name" value="GST C-terminal domain-like"/>
    <property type="match status" value="1"/>
</dbReference>
<evidence type="ECO:0000313" key="3">
    <source>
        <dbReference type="EMBL" id="AXF85452.1"/>
    </source>
</evidence>
<keyword evidence="4" id="KW-1185">Reference proteome</keyword>
<organism evidence="3 4">
    <name type="scientific">Ephemeroptericola cinctiostellae</name>
    <dbReference type="NCBI Taxonomy" id="2268024"/>
    <lineage>
        <taxon>Bacteria</taxon>
        <taxon>Pseudomonadati</taxon>
        <taxon>Pseudomonadota</taxon>
        <taxon>Betaproteobacteria</taxon>
        <taxon>Burkholderiales</taxon>
        <taxon>Burkholderiaceae</taxon>
        <taxon>Ephemeroptericola</taxon>
    </lineage>
</organism>
<dbReference type="KEGG" id="hyf:DTO96_101183"/>
<dbReference type="PANTHER" id="PTHR44051">
    <property type="entry name" value="GLUTATHIONE S-TRANSFERASE-RELATED"/>
    <property type="match status" value="1"/>
</dbReference>
<name>A0A345DAR4_9BURK</name>
<dbReference type="InterPro" id="IPR036282">
    <property type="entry name" value="Glutathione-S-Trfase_C_sf"/>
</dbReference>
<dbReference type="Pfam" id="PF13417">
    <property type="entry name" value="GST_N_3"/>
    <property type="match status" value="1"/>
</dbReference>
<accession>A0A345DAR4</accession>
<dbReference type="InterPro" id="IPR036249">
    <property type="entry name" value="Thioredoxin-like_sf"/>
</dbReference>
<dbReference type="InterPro" id="IPR004045">
    <property type="entry name" value="Glutathione_S-Trfase_N"/>
</dbReference>
<dbReference type="InterPro" id="IPR010987">
    <property type="entry name" value="Glutathione-S-Trfase_C-like"/>
</dbReference>
<gene>
    <name evidence="3" type="primary">sspA_2</name>
    <name evidence="3" type="ORF">DTO96_101183</name>
</gene>